<reference evidence="2 3" key="1">
    <citation type="journal article" date="2019" name="Int. J. Syst. Evol. Microbiol.">
        <title>Capsulimonas corticalis gen. nov., sp. nov., an aerobic capsulated bacterium, of a novel bacterial order, Capsulimonadales ord. nov., of the class Armatimonadia of the phylum Armatimonadetes.</title>
        <authorList>
            <person name="Li J."/>
            <person name="Kudo C."/>
            <person name="Tonouchi A."/>
        </authorList>
    </citation>
    <scope>NUCLEOTIDE SEQUENCE [LARGE SCALE GENOMIC DNA]</scope>
    <source>
        <strain evidence="2 3">AX-7</strain>
    </source>
</reference>
<dbReference type="RefSeq" id="WP_119320467.1">
    <property type="nucleotide sequence ID" value="NZ_AP025739.1"/>
</dbReference>
<dbReference type="Proteomes" id="UP000287394">
    <property type="component" value="Chromosome"/>
</dbReference>
<dbReference type="SUPFAM" id="SSF53271">
    <property type="entry name" value="PRTase-like"/>
    <property type="match status" value="1"/>
</dbReference>
<evidence type="ECO:0000313" key="3">
    <source>
        <dbReference type="Proteomes" id="UP000287394"/>
    </source>
</evidence>
<accession>A0A402CSV5</accession>
<gene>
    <name evidence="2" type="ORF">CCAX7_30070</name>
</gene>
<dbReference type="CDD" id="cd06223">
    <property type="entry name" value="PRTases_typeI"/>
    <property type="match status" value="1"/>
</dbReference>
<dbReference type="OrthoDB" id="9779910at2"/>
<dbReference type="EMBL" id="AP025739">
    <property type="protein sequence ID" value="BDI30956.1"/>
    <property type="molecule type" value="Genomic_DNA"/>
</dbReference>
<dbReference type="PANTHER" id="PTHR47505">
    <property type="entry name" value="DNA UTILIZATION PROTEIN YHGH"/>
    <property type="match status" value="1"/>
</dbReference>
<sequence>MNPNPHAAHVPTLTRAARRLFVSAADPFLSLLYPPKCATCGLLGSALICDQCLAQFTPPPNPSCVQCGLSSGEAEACRHCARRPPAFDRARALGSYDGVLRHAIHLFKYRDRPQLAEPLGRVLALYFQTADLFPTPCDLIVPVPMHPTRRRVRGYNQSERLARVLSQELAIPRDTTSLRRVRNTRPQVGLASGARESNLLGAFAVRDATNIAGKTLLLLDDVSTTGASIHECAAALKSAGAKTVYALTLAAG</sequence>
<organism evidence="2 3">
    <name type="scientific">Capsulimonas corticalis</name>
    <dbReference type="NCBI Taxonomy" id="2219043"/>
    <lineage>
        <taxon>Bacteria</taxon>
        <taxon>Bacillati</taxon>
        <taxon>Armatimonadota</taxon>
        <taxon>Armatimonadia</taxon>
        <taxon>Capsulimonadales</taxon>
        <taxon>Capsulimonadaceae</taxon>
        <taxon>Capsulimonas</taxon>
    </lineage>
</organism>
<dbReference type="AlphaFoldDB" id="A0A402CSV5"/>
<evidence type="ECO:0000313" key="2">
    <source>
        <dbReference type="EMBL" id="BDI30956.1"/>
    </source>
</evidence>
<protein>
    <submittedName>
        <fullName evidence="2">Amidophosphoribosyltransferase</fullName>
    </submittedName>
</protein>
<dbReference type="Pfam" id="PF00156">
    <property type="entry name" value="Pribosyltran"/>
    <property type="match status" value="1"/>
</dbReference>
<evidence type="ECO:0000256" key="1">
    <source>
        <dbReference type="ARBA" id="ARBA00008007"/>
    </source>
</evidence>
<dbReference type="InterPro" id="IPR051910">
    <property type="entry name" value="ComF/GntX_DNA_util-trans"/>
</dbReference>
<dbReference type="Gene3D" id="3.40.50.2020">
    <property type="match status" value="1"/>
</dbReference>
<dbReference type="InterPro" id="IPR044005">
    <property type="entry name" value="DZR_2"/>
</dbReference>
<dbReference type="PANTHER" id="PTHR47505:SF1">
    <property type="entry name" value="DNA UTILIZATION PROTEIN YHGH"/>
    <property type="match status" value="1"/>
</dbReference>
<dbReference type="InterPro" id="IPR000836">
    <property type="entry name" value="PRTase_dom"/>
</dbReference>
<dbReference type="Pfam" id="PF18912">
    <property type="entry name" value="DZR_2"/>
    <property type="match status" value="1"/>
</dbReference>
<dbReference type="KEGG" id="ccot:CCAX7_30070"/>
<keyword evidence="3" id="KW-1185">Reference proteome</keyword>
<comment type="similarity">
    <text evidence="1">Belongs to the ComF/GntX family.</text>
</comment>
<dbReference type="InterPro" id="IPR029057">
    <property type="entry name" value="PRTase-like"/>
</dbReference>
<dbReference type="FunCoup" id="A0A402CSV5">
    <property type="interactions" value="180"/>
</dbReference>
<name>A0A402CSV5_9BACT</name>
<proteinExistence type="inferred from homology"/>